<dbReference type="InterPro" id="IPR052045">
    <property type="entry name" value="Sulfur_Carrier/Prot_Modifier"/>
</dbReference>
<dbReference type="NCBIfam" id="TIGR01687">
    <property type="entry name" value="moaD_arch"/>
    <property type="match status" value="1"/>
</dbReference>
<dbReference type="KEGG" id="nall:PP769_15670"/>
<dbReference type="InterPro" id="IPR012675">
    <property type="entry name" value="Beta-grasp_dom_sf"/>
</dbReference>
<name>A0AA96G9W1_9BACT</name>
<keyword evidence="2" id="KW-1185">Reference proteome</keyword>
<dbReference type="AlphaFoldDB" id="A0AA96G9W1"/>
<dbReference type="NCBIfam" id="NF041918">
    <property type="entry name" value="SAMP1"/>
    <property type="match status" value="1"/>
</dbReference>
<sequence length="91" mass="9936">MIKVRIPTPLRPMTGGKSEVEIAGNTVSEIIDNLGSAHPGIKERVYDEQGEVRRFINIYVNEEDIRFLTGKDTPLKDGDEVSIIPAIAGGS</sequence>
<dbReference type="InterPro" id="IPR010038">
    <property type="entry name" value="MoaD_arc-typ"/>
</dbReference>
<dbReference type="InterPro" id="IPR016155">
    <property type="entry name" value="Mopterin_synth/thiamin_S_b"/>
</dbReference>
<evidence type="ECO:0000313" key="1">
    <source>
        <dbReference type="EMBL" id="WNM57392.1"/>
    </source>
</evidence>
<dbReference type="PANTHER" id="PTHR38031">
    <property type="entry name" value="SULFUR CARRIER PROTEIN SLR0821-RELATED"/>
    <property type="match status" value="1"/>
</dbReference>
<gene>
    <name evidence="1" type="ORF">PP769_15670</name>
</gene>
<dbReference type="SUPFAM" id="SSF54285">
    <property type="entry name" value="MoaD/ThiS"/>
    <property type="match status" value="1"/>
</dbReference>
<dbReference type="CDD" id="cd17074">
    <property type="entry name" value="Ubl_CysO_like"/>
    <property type="match status" value="1"/>
</dbReference>
<protein>
    <submittedName>
        <fullName evidence="1">MoaD/ThiS family protein</fullName>
    </submittedName>
</protein>
<dbReference type="RefSeq" id="WP_312641811.1">
    <property type="nucleotide sequence ID" value="NZ_CP116967.1"/>
</dbReference>
<accession>A0AA96G9W1</accession>
<dbReference type="InterPro" id="IPR003749">
    <property type="entry name" value="ThiS/MoaD-like"/>
</dbReference>
<evidence type="ECO:0000313" key="2">
    <source>
        <dbReference type="Proteomes" id="UP001302719"/>
    </source>
</evidence>
<reference evidence="1 2" key="1">
    <citation type="submission" date="2023-01" db="EMBL/GenBank/DDBJ databases">
        <title>Cultivation and genomic characterization of new, ubiquitous marine nitrite-oxidizing bacteria from the Nitrospirales.</title>
        <authorList>
            <person name="Mueller A.J."/>
            <person name="Daebeler A."/>
            <person name="Herbold C.W."/>
            <person name="Kirkegaard R.H."/>
            <person name="Daims H."/>
        </authorList>
    </citation>
    <scope>NUCLEOTIDE SEQUENCE [LARGE SCALE GENOMIC DNA]</scope>
    <source>
        <strain evidence="1 2">VA</strain>
    </source>
</reference>
<dbReference type="InterPro" id="IPR054834">
    <property type="entry name" value="SAMP1_3"/>
</dbReference>
<organism evidence="1 2">
    <name type="scientific">Candidatus Nitrospira allomarina</name>
    <dbReference type="NCBI Taxonomy" id="3020900"/>
    <lineage>
        <taxon>Bacteria</taxon>
        <taxon>Pseudomonadati</taxon>
        <taxon>Nitrospirota</taxon>
        <taxon>Nitrospiria</taxon>
        <taxon>Nitrospirales</taxon>
        <taxon>Nitrospiraceae</taxon>
        <taxon>Nitrospira</taxon>
    </lineage>
</organism>
<dbReference type="Pfam" id="PF02597">
    <property type="entry name" value="ThiS"/>
    <property type="match status" value="1"/>
</dbReference>
<dbReference type="Gene3D" id="3.10.20.30">
    <property type="match status" value="1"/>
</dbReference>
<dbReference type="EMBL" id="CP116967">
    <property type="protein sequence ID" value="WNM57392.1"/>
    <property type="molecule type" value="Genomic_DNA"/>
</dbReference>
<proteinExistence type="predicted"/>
<dbReference type="PANTHER" id="PTHR38031:SF1">
    <property type="entry name" value="SULFUR CARRIER PROTEIN CYSO"/>
    <property type="match status" value="1"/>
</dbReference>
<dbReference type="Proteomes" id="UP001302719">
    <property type="component" value="Chromosome"/>
</dbReference>